<dbReference type="Pfam" id="PF00271">
    <property type="entry name" value="Helicase_C"/>
    <property type="match status" value="1"/>
</dbReference>
<keyword evidence="14" id="KW-0560">Oxidoreductase</keyword>
<dbReference type="SUPFAM" id="SSF158702">
    <property type="entry name" value="Sec63 N-terminal domain-like"/>
    <property type="match status" value="1"/>
</dbReference>
<evidence type="ECO:0000256" key="7">
    <source>
        <dbReference type="ARBA" id="ARBA00022723"/>
    </source>
</evidence>
<dbReference type="InterPro" id="IPR057842">
    <property type="entry name" value="WH_MER3"/>
</dbReference>
<evidence type="ECO:0000256" key="17">
    <source>
        <dbReference type="ARBA" id="ARBA00023254"/>
    </source>
</evidence>
<dbReference type="VEuPathDB" id="FungiDB:SeMB42_g01622"/>
<dbReference type="InterPro" id="IPR036390">
    <property type="entry name" value="WH_DNA-bd_sf"/>
</dbReference>
<keyword evidence="12" id="KW-0460">Magnesium</keyword>
<keyword evidence="8" id="KW-0547">Nucleotide-binding</keyword>
<dbReference type="SUPFAM" id="SSF46785">
    <property type="entry name" value="Winged helix' DNA-binding domain"/>
    <property type="match status" value="1"/>
</dbReference>
<keyword evidence="16" id="KW-0413">Isomerase</keyword>
<feature type="compositionally biased region" description="Low complexity" evidence="21">
    <location>
        <begin position="1979"/>
        <end position="2006"/>
    </location>
</feature>
<feature type="domain" description="Helicase ATP-binding" evidence="22">
    <location>
        <begin position="750"/>
        <end position="940"/>
    </location>
</feature>
<dbReference type="Gene3D" id="1.10.10.10">
    <property type="entry name" value="Winged helix-like DNA-binding domain superfamily/Winged helix DNA-binding domain"/>
    <property type="match status" value="1"/>
</dbReference>
<dbReference type="SMART" id="SM01329">
    <property type="entry name" value="Iso_dh"/>
    <property type="match status" value="1"/>
</dbReference>
<reference evidence="24 25" key="1">
    <citation type="journal article" date="2019" name="Sci. Rep.">
        <title>Comparative genomics of chytrid fungi reveal insights into the obligate biotrophic and pathogenic lifestyle of Synchytrium endobioticum.</title>
        <authorList>
            <person name="van de Vossenberg B.T.L.H."/>
            <person name="Warris S."/>
            <person name="Nguyen H.D.T."/>
            <person name="van Gent-Pelzer M.P.E."/>
            <person name="Joly D.L."/>
            <person name="van de Geest H.C."/>
            <person name="Bonants P.J.M."/>
            <person name="Smith D.S."/>
            <person name="Levesque C.A."/>
            <person name="van der Lee T.A.J."/>
        </authorList>
    </citation>
    <scope>NUCLEOTIDE SEQUENCE [LARGE SCALE GENOMIC DNA]</scope>
    <source>
        <strain evidence="24 25">MB42</strain>
    </source>
</reference>
<dbReference type="InterPro" id="IPR019818">
    <property type="entry name" value="IsoCit/isopropylmalate_DH_CS"/>
</dbReference>
<dbReference type="Gene3D" id="1.10.3380.10">
    <property type="entry name" value="Sec63 N-terminal domain-like domain"/>
    <property type="match status" value="1"/>
</dbReference>
<evidence type="ECO:0000256" key="13">
    <source>
        <dbReference type="ARBA" id="ARBA00022857"/>
    </source>
</evidence>
<evidence type="ECO:0000256" key="3">
    <source>
        <dbReference type="ARBA" id="ARBA00007769"/>
    </source>
</evidence>
<keyword evidence="25" id="KW-1185">Reference proteome</keyword>
<name>A0A507DLT5_9FUNG</name>
<evidence type="ECO:0000259" key="23">
    <source>
        <dbReference type="PROSITE" id="PS51194"/>
    </source>
</evidence>
<dbReference type="InterPro" id="IPR004790">
    <property type="entry name" value="Isocitrate_DH_NADP"/>
</dbReference>
<evidence type="ECO:0000256" key="5">
    <source>
        <dbReference type="ARBA" id="ARBA00022435"/>
    </source>
</evidence>
<dbReference type="GO" id="GO:0043138">
    <property type="term" value="F:3'-5' DNA helicase activity"/>
    <property type="evidence" value="ECO:0007669"/>
    <property type="project" value="UniProtKB-EC"/>
</dbReference>
<dbReference type="FunFam" id="3.40.50.300:FF:001076">
    <property type="entry name" value="ATP-dependent DNA helicase MER3"/>
    <property type="match status" value="1"/>
</dbReference>
<feature type="region of interest" description="Disordered" evidence="21">
    <location>
        <begin position="1743"/>
        <end position="1887"/>
    </location>
</feature>
<evidence type="ECO:0000256" key="8">
    <source>
        <dbReference type="ARBA" id="ARBA00022741"/>
    </source>
</evidence>
<keyword evidence="11" id="KW-0067">ATP-binding</keyword>
<comment type="cofactor">
    <cofactor evidence="2">
        <name>Mg(2+)</name>
        <dbReference type="ChEBI" id="CHEBI:18420"/>
    </cofactor>
</comment>
<evidence type="ECO:0000256" key="20">
    <source>
        <dbReference type="ARBA" id="ARBA00048988"/>
    </source>
</evidence>
<evidence type="ECO:0000256" key="15">
    <source>
        <dbReference type="ARBA" id="ARBA00023211"/>
    </source>
</evidence>
<evidence type="ECO:0000256" key="21">
    <source>
        <dbReference type="SAM" id="MobiDB-lite"/>
    </source>
</evidence>
<evidence type="ECO:0000256" key="19">
    <source>
        <dbReference type="ARBA" id="ARBA00034617"/>
    </source>
</evidence>
<dbReference type="EMBL" id="QEAN01000043">
    <property type="protein sequence ID" value="TPX52157.1"/>
    <property type="molecule type" value="Genomic_DNA"/>
</dbReference>
<dbReference type="GO" id="GO:0006097">
    <property type="term" value="P:glyoxylate cycle"/>
    <property type="evidence" value="ECO:0007669"/>
    <property type="project" value="UniProtKB-KW"/>
</dbReference>
<dbReference type="InterPro" id="IPR014001">
    <property type="entry name" value="Helicase_ATP-bd"/>
</dbReference>
<dbReference type="GO" id="GO:0000287">
    <property type="term" value="F:magnesium ion binding"/>
    <property type="evidence" value="ECO:0007669"/>
    <property type="project" value="InterPro"/>
</dbReference>
<comment type="catalytic activity">
    <reaction evidence="20">
        <text>ATP + H2O = ADP + phosphate + H(+)</text>
        <dbReference type="Rhea" id="RHEA:13065"/>
        <dbReference type="ChEBI" id="CHEBI:15377"/>
        <dbReference type="ChEBI" id="CHEBI:15378"/>
        <dbReference type="ChEBI" id="CHEBI:30616"/>
        <dbReference type="ChEBI" id="CHEBI:43474"/>
        <dbReference type="ChEBI" id="CHEBI:456216"/>
        <dbReference type="EC" id="5.6.2.4"/>
    </reaction>
</comment>
<evidence type="ECO:0000256" key="14">
    <source>
        <dbReference type="ARBA" id="ARBA00023002"/>
    </source>
</evidence>
<keyword evidence="5" id="KW-0329">Glyoxylate bypass</keyword>
<feature type="region of interest" description="Disordered" evidence="21">
    <location>
        <begin position="1906"/>
        <end position="1927"/>
    </location>
</feature>
<dbReference type="PANTHER" id="PTHR47835:SF3">
    <property type="entry name" value="HELICASE FOR MEIOSIS 1"/>
    <property type="match status" value="1"/>
</dbReference>
<dbReference type="InterPro" id="IPR027417">
    <property type="entry name" value="P-loop_NTPase"/>
</dbReference>
<dbReference type="GO" id="GO:0003676">
    <property type="term" value="F:nucleic acid binding"/>
    <property type="evidence" value="ECO:0007669"/>
    <property type="project" value="InterPro"/>
</dbReference>
<evidence type="ECO:0000256" key="11">
    <source>
        <dbReference type="ARBA" id="ARBA00022840"/>
    </source>
</evidence>
<keyword evidence="10" id="KW-0347">Helicase</keyword>
<feature type="domain" description="Helicase C-terminal" evidence="23">
    <location>
        <begin position="977"/>
        <end position="1177"/>
    </location>
</feature>
<comment type="caution">
    <text evidence="24">The sequence shown here is derived from an EMBL/GenBank/DDBJ whole genome shotgun (WGS) entry which is preliminary data.</text>
</comment>
<organism evidence="24 25">
    <name type="scientific">Synchytrium endobioticum</name>
    <dbReference type="NCBI Taxonomy" id="286115"/>
    <lineage>
        <taxon>Eukaryota</taxon>
        <taxon>Fungi</taxon>
        <taxon>Fungi incertae sedis</taxon>
        <taxon>Chytridiomycota</taxon>
        <taxon>Chytridiomycota incertae sedis</taxon>
        <taxon>Chytridiomycetes</taxon>
        <taxon>Synchytriales</taxon>
        <taxon>Synchytriaceae</taxon>
        <taxon>Synchytrium</taxon>
    </lineage>
</organism>
<dbReference type="PANTHER" id="PTHR47835">
    <property type="entry name" value="HFM1, ATP DEPENDENT DNA HELICASE HOMOLOG"/>
    <property type="match status" value="1"/>
</dbReference>
<dbReference type="PROSITE" id="PS51192">
    <property type="entry name" value="HELICASE_ATP_BIND_1"/>
    <property type="match status" value="1"/>
</dbReference>
<dbReference type="GO" id="GO:0051287">
    <property type="term" value="F:NAD binding"/>
    <property type="evidence" value="ECO:0007669"/>
    <property type="project" value="InterPro"/>
</dbReference>
<dbReference type="NCBIfam" id="NF006156">
    <property type="entry name" value="PRK08299.1"/>
    <property type="match status" value="1"/>
</dbReference>
<dbReference type="Gene3D" id="3.40.50.300">
    <property type="entry name" value="P-loop containing nucleotide triphosphate hydrolases"/>
    <property type="match status" value="2"/>
</dbReference>
<evidence type="ECO:0000256" key="4">
    <source>
        <dbReference type="ARBA" id="ARBA00010140"/>
    </source>
</evidence>
<feature type="compositionally biased region" description="Polar residues" evidence="21">
    <location>
        <begin position="1918"/>
        <end position="1927"/>
    </location>
</feature>
<dbReference type="NCBIfam" id="TIGR00127">
    <property type="entry name" value="nadp_idh_euk"/>
    <property type="match status" value="1"/>
</dbReference>
<dbReference type="STRING" id="286115.A0A507DLT5"/>
<dbReference type="GO" id="GO:0016787">
    <property type="term" value="F:hydrolase activity"/>
    <property type="evidence" value="ECO:0007669"/>
    <property type="project" value="UniProtKB-KW"/>
</dbReference>
<keyword evidence="7" id="KW-0479">Metal-binding</keyword>
<comment type="similarity">
    <text evidence="3">Belongs to the isocitrate and isopropylmalate dehydrogenases family.</text>
</comment>
<dbReference type="Gene3D" id="3.40.718.10">
    <property type="entry name" value="Isopropylmalate Dehydrogenase"/>
    <property type="match status" value="1"/>
</dbReference>
<evidence type="ECO:0000256" key="18">
    <source>
        <dbReference type="ARBA" id="ARBA00023554"/>
    </source>
</evidence>
<accession>A0A507DLT5</accession>
<dbReference type="PROSITE" id="PS00470">
    <property type="entry name" value="IDH_IMDH"/>
    <property type="match status" value="1"/>
</dbReference>
<keyword evidence="15" id="KW-0464">Manganese</keyword>
<dbReference type="InterPro" id="IPR011545">
    <property type="entry name" value="DEAD/DEAH_box_helicase_dom"/>
</dbReference>
<sequence length="2075" mass="231375">MLSSRRDTRSTGHTEAARLSFRPVCVTHLFAKPRMAYVAAHHKAFSTQLTRGYATGKIQVRNPVVEIDGDEMTRVIWKSIKENLIFPFLNIDLKYYDLSIQSRDATNDQVTVDAANAILRFNVGIKCATITPDEARVKEFSLKQMWKSPNGTIRNILGGTVFREPIMIKSIPHSVPGWSKPIVIGRHAYGDQYRATDIVIDQPGQFELVFTSEGDKERRWPVHNFKGPGVALGMFNTDESIQGFARACFNMALSKSAPLYLSTKNTILKRYDGRFKDIFQEIYEKDFKNKFQAEKIWYEHRLIDDMVAFALKSNGGFVWATKNYDGDVQSDVLAQGFGSLGLMTSVLVTPDGKTMESEAAHGTVTRHYREHQKGRNTSTNSIASIFAWTRGLQHRALLDNHPQLHEFTVDLERLCIDAVERDGVMTKDLALLLHGAHMKPSDYVDTDGFITHNGHKPEVGFTKLGRQLCQHPSMGFRAPFSTRRKQSRPHPPQNTSSRRSPWDPSLFQYSADASPSPSSNRTPDQHLQSSSSFVRSATSTARSSAQWLPRFSSELQMSQAFDDYSRAPTRRRALEDVPATQGGVPAYSDYNLSSDDQYQDVTMHPADFGDFASQSWPYQVQEEQLPFDNVQLFQSSQIQSDTQFYAPVESRLTPCGSQSTQPPFEISPFQMTQVSPEMVPSDNQPPISYQSRQATYRPPLPTNTTSAITRSNQPPIVQGVALRAVSELAERFRCLFSFPYFNSVQSQCFDIALNSDANLVVSAPTGSGKTVIMELAMIRLFVAPNGDQAKVVYMAPTKALCNERCTDWQKKFRALGITCNELTGDTDYVAVNEIRRGNIIVTTPEKWDSISRRWHDHKALMGLLKLFLIDEVHMLNEPKRGATLEVVVSRMRTLGIGLQKMSGVDAVTQYQQIRLLALSATVPNVDDIGDWLKSADGSRAEIKTFGDEYRPVKLQKEVFGYASKGNAFSFEKSLDYKVMDVISKYSHSKATLIFCSTRKSAQACAEHMAKTCSSVVAQGFGVAHPFVKTKHQFENLRQLRNELKDKKLGDNMISGVAFHHAGMVFEDRQKIEQAFLAGTVTVICTTSTLAVGVNLPAYLVIIKGTQQYTSTGYQEYQGLDIMQMIGRAGRPQFEDSGVAVIMTDTSHKSKYDQMVSGTETIESSLHENLIEHLNAEIVLGTITNMDLAMEWLKSSFLYVRIRKNPTYYKLKNTTSVVARLSAEKRLEGIYSTDFELLRKHSIIKMEGDSNTIEATEYGKIMAKYYLKFNTTVGILQVTKAILKDALVCLSRAEEFSDTRYRGDKTELNAINKQIRFPIKGGKVREISDKVNILIQAVLGSISLENQKASGEFSQQINAIFNIAPRIGRGMIEMFMEKGDEISVRSAITLYQCINAKSWESSDGLVLKQVDGIGPQFARTLALKGILTIQRLLRVDPRQLEVALNRNPPFGNKILDAVKSLPQFNMVVTQLKNHQRSRQVDLQIKLDLMNKDTVKANYRTPLAAIFLISSADHFLIDHRRLLVSKIKDSISFVVTFNANQSTLRIKCSLLSEDYVGIDIHTEIILDVRGPFLPVKQTHPDSPTKKPINMAPIEPSDSVSDNYDIPFDEADLQVVDHVLKLNGYEAPLSPTDQPKGRDEEEFMDLDAEELQAFEAFEANNTIVTSIDQQQTQVEGESKAASAAPHPSSPLPPPQMLEDVREKLLQDGLAAGLESGYVPCVHKCDDKASCKHLCCKTGIPIKKAMKRKLKSRTNNFSSSQADVSSDGEDVSKVTKKQKHAANTATGAQAKPQSSRLLWKDDSDFESGGESGADEIMQPKSQLQRREMLSKRTIEEDDDDVDNKDVIVIDDDDNAHENKSIDSAPSPLEEAAKDAERGQAAPNPPTDRNILNSLHDKLSTVRVLSIRHNNHTSPLSDKASMENPSALSQTPPDLASAMARVAKPTCTSASSSTAGSLDRFKASLNQLNALHEKTVTNRLPKPANATNPTRRATNTENNASNSNGVNSTAAEALRREEPTTSEKSSTGISTDAEFRAACDDFLSFLNNLYVDHDGKVREKQKEHGIDEEFVKALEIVTFD</sequence>
<keyword evidence="13" id="KW-0521">NADP</keyword>
<evidence type="ECO:0000256" key="1">
    <source>
        <dbReference type="ARBA" id="ARBA00001936"/>
    </source>
</evidence>
<feature type="compositionally biased region" description="Polar residues" evidence="21">
    <location>
        <begin position="507"/>
        <end position="528"/>
    </location>
</feature>
<dbReference type="Pfam" id="PF00270">
    <property type="entry name" value="DEAD"/>
    <property type="match status" value="1"/>
</dbReference>
<dbReference type="SMART" id="SM00487">
    <property type="entry name" value="DEXDc"/>
    <property type="match status" value="1"/>
</dbReference>
<keyword evidence="6" id="KW-0816">Tricarboxylic acid cycle</keyword>
<dbReference type="Pfam" id="PF23445">
    <property type="entry name" value="WHD_SNRNP200"/>
    <property type="match status" value="1"/>
</dbReference>
<dbReference type="InterPro" id="IPR001650">
    <property type="entry name" value="Helicase_C-like"/>
</dbReference>
<dbReference type="SUPFAM" id="SSF53659">
    <property type="entry name" value="Isocitrate/Isopropylmalate dehydrogenase-like"/>
    <property type="match status" value="1"/>
</dbReference>
<dbReference type="InterPro" id="IPR004179">
    <property type="entry name" value="Sec63-dom"/>
</dbReference>
<dbReference type="SMART" id="SM00973">
    <property type="entry name" value="Sec63"/>
    <property type="match status" value="1"/>
</dbReference>
<dbReference type="Pfam" id="PF00180">
    <property type="entry name" value="Iso_dh"/>
    <property type="match status" value="1"/>
</dbReference>
<dbReference type="GO" id="GO:0006102">
    <property type="term" value="P:isocitrate metabolic process"/>
    <property type="evidence" value="ECO:0007669"/>
    <property type="project" value="InterPro"/>
</dbReference>
<dbReference type="GO" id="GO:0007131">
    <property type="term" value="P:reciprocal meiotic recombination"/>
    <property type="evidence" value="ECO:0007669"/>
    <property type="project" value="UniProtKB-ARBA"/>
</dbReference>
<evidence type="ECO:0000256" key="6">
    <source>
        <dbReference type="ARBA" id="ARBA00022532"/>
    </source>
</evidence>
<feature type="compositionally biased region" description="Acidic residues" evidence="21">
    <location>
        <begin position="1831"/>
        <end position="1850"/>
    </location>
</feature>
<comment type="catalytic activity">
    <reaction evidence="18">
        <text>D-threo-isocitrate + NADP(+) = 2-oxoglutarate + CO2 + NADPH</text>
        <dbReference type="Rhea" id="RHEA:19629"/>
        <dbReference type="ChEBI" id="CHEBI:15562"/>
        <dbReference type="ChEBI" id="CHEBI:16526"/>
        <dbReference type="ChEBI" id="CHEBI:16810"/>
        <dbReference type="ChEBI" id="CHEBI:57783"/>
        <dbReference type="ChEBI" id="CHEBI:58349"/>
        <dbReference type="EC" id="1.1.1.42"/>
    </reaction>
</comment>
<feature type="region of interest" description="Disordered" evidence="21">
    <location>
        <begin position="475"/>
        <end position="535"/>
    </location>
</feature>
<dbReference type="CDD" id="cd18795">
    <property type="entry name" value="SF2_C_Ski2"/>
    <property type="match status" value="1"/>
</dbReference>
<feature type="region of interest" description="Disordered" evidence="21">
    <location>
        <begin position="1967"/>
        <end position="2024"/>
    </location>
</feature>
<dbReference type="Proteomes" id="UP000317494">
    <property type="component" value="Unassembled WGS sequence"/>
</dbReference>
<dbReference type="InterPro" id="IPR024084">
    <property type="entry name" value="IsoPropMal-DH-like_dom"/>
</dbReference>
<dbReference type="Pfam" id="PF02889">
    <property type="entry name" value="Sec63"/>
    <property type="match status" value="1"/>
</dbReference>
<feature type="compositionally biased region" description="Basic and acidic residues" evidence="21">
    <location>
        <begin position="1820"/>
        <end position="1830"/>
    </location>
</feature>
<dbReference type="GO" id="GO:0005524">
    <property type="term" value="F:ATP binding"/>
    <property type="evidence" value="ECO:0007669"/>
    <property type="project" value="UniProtKB-KW"/>
</dbReference>
<dbReference type="PROSITE" id="PS51194">
    <property type="entry name" value="HELICASE_CTER"/>
    <property type="match status" value="1"/>
</dbReference>
<evidence type="ECO:0000256" key="2">
    <source>
        <dbReference type="ARBA" id="ARBA00001946"/>
    </source>
</evidence>
<dbReference type="SUPFAM" id="SSF52540">
    <property type="entry name" value="P-loop containing nucleoside triphosphate hydrolases"/>
    <property type="match status" value="1"/>
</dbReference>
<dbReference type="GO" id="GO:0006099">
    <property type="term" value="P:tricarboxylic acid cycle"/>
    <property type="evidence" value="ECO:0007669"/>
    <property type="project" value="UniProtKB-KW"/>
</dbReference>
<evidence type="ECO:0000313" key="25">
    <source>
        <dbReference type="Proteomes" id="UP000317494"/>
    </source>
</evidence>
<feature type="compositionally biased region" description="Polar residues" evidence="21">
    <location>
        <begin position="1777"/>
        <end position="1792"/>
    </location>
</feature>
<evidence type="ECO:0000256" key="16">
    <source>
        <dbReference type="ARBA" id="ARBA00023235"/>
    </source>
</evidence>
<proteinExistence type="inferred from homology"/>
<evidence type="ECO:0000259" key="22">
    <source>
        <dbReference type="PROSITE" id="PS51192"/>
    </source>
</evidence>
<dbReference type="InterPro" id="IPR036388">
    <property type="entry name" value="WH-like_DNA-bd_sf"/>
</dbReference>
<evidence type="ECO:0000256" key="12">
    <source>
        <dbReference type="ARBA" id="ARBA00022842"/>
    </source>
</evidence>
<evidence type="ECO:0000256" key="9">
    <source>
        <dbReference type="ARBA" id="ARBA00022801"/>
    </source>
</evidence>
<dbReference type="FunFam" id="3.40.718.10:FF:000002">
    <property type="entry name" value="Isocitrate dehydrogenase [NADP]"/>
    <property type="match status" value="1"/>
</dbReference>
<dbReference type="InterPro" id="IPR052247">
    <property type="entry name" value="Meiotic_Crossover_Helicase"/>
</dbReference>
<feature type="region of interest" description="Disordered" evidence="21">
    <location>
        <begin position="1665"/>
        <end position="1693"/>
    </location>
</feature>
<feature type="compositionally biased region" description="Polar residues" evidence="21">
    <location>
        <begin position="1749"/>
        <end position="1760"/>
    </location>
</feature>
<comment type="catalytic activity">
    <reaction evidence="19">
        <text>Couples ATP hydrolysis with the unwinding of duplex DNA by translocating in the 3'-5' direction.</text>
        <dbReference type="EC" id="5.6.2.4"/>
    </reaction>
</comment>
<gene>
    <name evidence="24" type="ORF">SeMB42_g01622</name>
</gene>
<keyword evidence="9" id="KW-0378">Hydrolase</keyword>
<comment type="cofactor">
    <cofactor evidence="1">
        <name>Mn(2+)</name>
        <dbReference type="ChEBI" id="CHEBI:29035"/>
    </cofactor>
</comment>
<keyword evidence="17" id="KW-0469">Meiosis</keyword>
<dbReference type="SMART" id="SM00490">
    <property type="entry name" value="HELICc"/>
    <property type="match status" value="1"/>
</dbReference>
<comment type="similarity">
    <text evidence="4">Belongs to the helicase family. SKI2 subfamily.</text>
</comment>
<evidence type="ECO:0000256" key="10">
    <source>
        <dbReference type="ARBA" id="ARBA00022806"/>
    </source>
</evidence>
<evidence type="ECO:0000313" key="24">
    <source>
        <dbReference type="EMBL" id="TPX52157.1"/>
    </source>
</evidence>
<dbReference type="GO" id="GO:0004450">
    <property type="term" value="F:isocitrate dehydrogenase (NADP+) activity"/>
    <property type="evidence" value="ECO:0007669"/>
    <property type="project" value="UniProtKB-EC"/>
</dbReference>
<protein>
    <submittedName>
        <fullName evidence="24">Isocitrate dehydrogenase (NADP+)</fullName>
    </submittedName>
</protein>
<dbReference type="FunFam" id="1.10.10.10:FF:000012">
    <property type="entry name" value="U5 small nuclear ribonucleoprotein helicase"/>
    <property type="match status" value="1"/>
</dbReference>